<dbReference type="InterPro" id="IPR010981">
    <property type="entry name" value="SinR/SinI_dimer_dom"/>
</dbReference>
<dbReference type="EMBL" id="JAKTTI010000004">
    <property type="protein sequence ID" value="MCH1624587.1"/>
    <property type="molecule type" value="Genomic_DNA"/>
</dbReference>
<dbReference type="AlphaFoldDB" id="A0AAW5DVC2"/>
<dbReference type="Pfam" id="PF08671">
    <property type="entry name" value="SinI"/>
    <property type="match status" value="1"/>
</dbReference>
<dbReference type="PROSITE" id="PS51500">
    <property type="entry name" value="SIN"/>
    <property type="match status" value="1"/>
</dbReference>
<comment type="caution">
    <text evidence="2">The sequence shown here is derived from an EMBL/GenBank/DDBJ whole genome shotgun (WGS) entry which is preliminary data.</text>
</comment>
<protein>
    <submittedName>
        <fullName evidence="2">Anti-repressor SinI family protein</fullName>
    </submittedName>
</protein>
<dbReference type="GO" id="GO:0006355">
    <property type="term" value="P:regulation of DNA-templated transcription"/>
    <property type="evidence" value="ECO:0007669"/>
    <property type="project" value="InterPro"/>
</dbReference>
<name>A0AAW5DVC2_9BACI</name>
<evidence type="ECO:0000313" key="2">
    <source>
        <dbReference type="EMBL" id="MCH1624587.1"/>
    </source>
</evidence>
<evidence type="ECO:0000259" key="1">
    <source>
        <dbReference type="PROSITE" id="PS51500"/>
    </source>
</evidence>
<dbReference type="RefSeq" id="WP_240253133.1">
    <property type="nucleotide sequence ID" value="NZ_JAKTTI010000004.1"/>
</dbReference>
<evidence type="ECO:0000313" key="3">
    <source>
        <dbReference type="Proteomes" id="UP001431131"/>
    </source>
</evidence>
<gene>
    <name evidence="2" type="ORF">MJG50_04550</name>
</gene>
<organism evidence="2 3">
    <name type="scientific">Fredinandcohnia quinoae</name>
    <dbReference type="NCBI Taxonomy" id="2918902"/>
    <lineage>
        <taxon>Bacteria</taxon>
        <taxon>Bacillati</taxon>
        <taxon>Bacillota</taxon>
        <taxon>Bacilli</taxon>
        <taxon>Bacillales</taxon>
        <taxon>Bacillaceae</taxon>
        <taxon>Fredinandcohnia</taxon>
    </lineage>
</organism>
<accession>A0AAW5DVC2</accession>
<dbReference type="SUPFAM" id="SSF47406">
    <property type="entry name" value="SinR repressor dimerisation domain-like"/>
    <property type="match status" value="1"/>
</dbReference>
<dbReference type="GO" id="GO:0046983">
    <property type="term" value="F:protein dimerization activity"/>
    <property type="evidence" value="ECO:0007669"/>
    <property type="project" value="InterPro"/>
</dbReference>
<feature type="domain" description="Sin" evidence="1">
    <location>
        <begin position="1"/>
        <end position="38"/>
    </location>
</feature>
<keyword evidence="3" id="KW-1185">Reference proteome</keyword>
<sequence length="52" mass="6021">MSTVLDEKFDSEWLELMIQAKQIGLSVEEVRKYLLGRLEQNKIGNAKILSRV</sequence>
<dbReference type="Proteomes" id="UP001431131">
    <property type="component" value="Unassembled WGS sequence"/>
</dbReference>
<dbReference type="InterPro" id="IPR036281">
    <property type="entry name" value="SinR/SinI_dimer_dom_sf"/>
</dbReference>
<reference evidence="2" key="1">
    <citation type="submission" date="2022-02" db="EMBL/GenBank/DDBJ databases">
        <title>Fredinandcohnia quinoae sp. nov. isolated from Chenopodium quinoa seeds.</title>
        <authorList>
            <person name="Saati-Santamaria Z."/>
            <person name="Flores-Felix J.D."/>
            <person name="Igual J.M."/>
            <person name="Velazquez E."/>
            <person name="Garcia-Fraile P."/>
            <person name="Martinez-Molina E."/>
        </authorList>
    </citation>
    <scope>NUCLEOTIDE SEQUENCE</scope>
    <source>
        <strain evidence="2">SECRCQ15</strain>
    </source>
</reference>
<proteinExistence type="predicted"/>